<reference evidence="3 4" key="2">
    <citation type="submission" date="2019-09" db="EMBL/GenBank/DDBJ databases">
        <authorList>
            <person name="Jin C."/>
        </authorList>
    </citation>
    <scope>NUCLEOTIDE SEQUENCE [LARGE SCALE GENOMIC DNA]</scope>
    <source>
        <strain evidence="3 4">AN110305</strain>
    </source>
</reference>
<feature type="compositionally biased region" description="Low complexity" evidence="1">
    <location>
        <begin position="35"/>
        <end position="44"/>
    </location>
</feature>
<proteinExistence type="predicted"/>
<organism evidence="3 4">
    <name type="scientific">Solihabitans fulvus</name>
    <dbReference type="NCBI Taxonomy" id="1892852"/>
    <lineage>
        <taxon>Bacteria</taxon>
        <taxon>Bacillati</taxon>
        <taxon>Actinomycetota</taxon>
        <taxon>Actinomycetes</taxon>
        <taxon>Pseudonocardiales</taxon>
        <taxon>Pseudonocardiaceae</taxon>
        <taxon>Solihabitans</taxon>
    </lineage>
</organism>
<evidence type="ECO:0000259" key="2">
    <source>
        <dbReference type="PROSITE" id="PS50937"/>
    </source>
</evidence>
<dbReference type="PROSITE" id="PS50937">
    <property type="entry name" value="HTH_MERR_2"/>
    <property type="match status" value="1"/>
</dbReference>
<comment type="caution">
    <text evidence="3">The sequence shown here is derived from an EMBL/GenBank/DDBJ whole genome shotgun (WGS) entry which is preliminary data.</text>
</comment>
<dbReference type="InterPro" id="IPR000551">
    <property type="entry name" value="MerR-type_HTH_dom"/>
</dbReference>
<evidence type="ECO:0000313" key="4">
    <source>
        <dbReference type="Proteomes" id="UP000323454"/>
    </source>
</evidence>
<keyword evidence="4" id="KW-1185">Reference proteome</keyword>
<evidence type="ECO:0000313" key="3">
    <source>
        <dbReference type="EMBL" id="KAA2252399.1"/>
    </source>
</evidence>
<dbReference type="GO" id="GO:0006355">
    <property type="term" value="P:regulation of DNA-templated transcription"/>
    <property type="evidence" value="ECO:0007669"/>
    <property type="project" value="InterPro"/>
</dbReference>
<evidence type="ECO:0000256" key="1">
    <source>
        <dbReference type="SAM" id="MobiDB-lite"/>
    </source>
</evidence>
<dbReference type="AlphaFoldDB" id="A0A5B2WPQ9"/>
<name>A0A5B2WPQ9_9PSEU</name>
<feature type="region of interest" description="Disordered" evidence="1">
    <location>
        <begin position="18"/>
        <end position="52"/>
    </location>
</feature>
<accession>A0A5B2WPQ9</accession>
<dbReference type="GO" id="GO:0003677">
    <property type="term" value="F:DNA binding"/>
    <property type="evidence" value="ECO:0007669"/>
    <property type="project" value="InterPro"/>
</dbReference>
<dbReference type="Proteomes" id="UP000323454">
    <property type="component" value="Unassembled WGS sequence"/>
</dbReference>
<sequence>MRTLHHYDRIGLVRPGSRSLGSAVGGLSGRGRGSRGCAYRARSSPLAPSTGS</sequence>
<feature type="domain" description="HTH merR-type" evidence="2">
    <location>
        <begin position="1"/>
        <end position="19"/>
    </location>
</feature>
<gene>
    <name evidence="3" type="ORF">F0L68_35720</name>
</gene>
<reference evidence="3 4" key="1">
    <citation type="submission" date="2019-09" db="EMBL/GenBank/DDBJ databases">
        <title>Goodfellowia gen. nov., a new genus of the Pseudonocardineae related to Actinoalloteichus, containing Goodfellowia coeruleoviolacea gen. nov., comb. nov. gen. nov., comb. nov.</title>
        <authorList>
            <person name="Labeda D."/>
        </authorList>
    </citation>
    <scope>NUCLEOTIDE SEQUENCE [LARGE SCALE GENOMIC DNA]</scope>
    <source>
        <strain evidence="3 4">AN110305</strain>
    </source>
</reference>
<protein>
    <recommendedName>
        <fullName evidence="2">HTH merR-type domain-containing protein</fullName>
    </recommendedName>
</protein>
<dbReference type="EMBL" id="VUOB01000075">
    <property type="protein sequence ID" value="KAA2252399.1"/>
    <property type="molecule type" value="Genomic_DNA"/>
</dbReference>